<evidence type="ECO:0000313" key="3">
    <source>
        <dbReference type="Proteomes" id="UP000595374"/>
    </source>
</evidence>
<keyword evidence="1" id="KW-1133">Transmembrane helix</keyword>
<name>A0A7T4DI79_9MICO</name>
<gene>
    <name evidence="2" type="ORF">I6H47_14910</name>
</gene>
<dbReference type="AlphaFoldDB" id="A0A7T4DI79"/>
<feature type="transmembrane region" description="Helical" evidence="1">
    <location>
        <begin position="122"/>
        <end position="142"/>
    </location>
</feature>
<dbReference type="Proteomes" id="UP000595374">
    <property type="component" value="Chromosome"/>
</dbReference>
<organism evidence="2 3">
    <name type="scientific">Brevibacterium casei</name>
    <dbReference type="NCBI Taxonomy" id="33889"/>
    <lineage>
        <taxon>Bacteria</taxon>
        <taxon>Bacillati</taxon>
        <taxon>Actinomycetota</taxon>
        <taxon>Actinomycetes</taxon>
        <taxon>Micrococcales</taxon>
        <taxon>Brevibacteriaceae</taxon>
        <taxon>Brevibacterium</taxon>
    </lineage>
</organism>
<evidence type="ECO:0000313" key="2">
    <source>
        <dbReference type="EMBL" id="QQB14045.1"/>
    </source>
</evidence>
<keyword evidence="1" id="KW-0812">Transmembrane</keyword>
<accession>A0A7T4DI79</accession>
<reference evidence="2 3" key="1">
    <citation type="submission" date="2020-12" db="EMBL/GenBank/DDBJ databases">
        <title>FDA dAtabase for Regulatory Grade micrObial Sequences (FDA-ARGOS): Supporting development and validation of Infectious Disease Dx tests.</title>
        <authorList>
            <person name="Sproer C."/>
            <person name="Gronow S."/>
            <person name="Severitt S."/>
            <person name="Schroder I."/>
            <person name="Tallon L."/>
            <person name="Sadzewicz L."/>
            <person name="Zhao X."/>
            <person name="Boylan J."/>
            <person name="Ott S."/>
            <person name="Bowen H."/>
            <person name="Vavikolanu K."/>
            <person name="Mehta A."/>
            <person name="Aluvathingal J."/>
            <person name="Nadendla S."/>
            <person name="Lowell S."/>
            <person name="Myers T."/>
            <person name="Yan Y."/>
            <person name="Sichtig H."/>
        </authorList>
    </citation>
    <scope>NUCLEOTIDE SEQUENCE [LARGE SCALE GENOMIC DNA]</scope>
    <source>
        <strain evidence="2 3">FDAARGOS_990</strain>
    </source>
</reference>
<sequence length="162" mass="17513">MPSRLTVNIAHAAWISVGALIFAVATLLAAIGIADVSSVFAGDGRPGRFEAITRDCGQPKSGDILCSWRGTYTAADGTTVEDALLDVDLSAADATQTQQVLWNGDTETPVVYLDEPRGMWKTIAVIVGIWSIVTGFCAYIVLRSRSRRRRKLAEATGTERRR</sequence>
<proteinExistence type="predicted"/>
<evidence type="ECO:0000256" key="1">
    <source>
        <dbReference type="SAM" id="Phobius"/>
    </source>
</evidence>
<feature type="transmembrane region" description="Helical" evidence="1">
    <location>
        <begin position="12"/>
        <end position="34"/>
    </location>
</feature>
<dbReference type="EMBL" id="CP065989">
    <property type="protein sequence ID" value="QQB14045.1"/>
    <property type="molecule type" value="Genomic_DNA"/>
</dbReference>
<dbReference type="RefSeq" id="WP_198499165.1">
    <property type="nucleotide sequence ID" value="NZ_CP065989.1"/>
</dbReference>
<protein>
    <submittedName>
        <fullName evidence="2">Uncharacterized protein</fullName>
    </submittedName>
</protein>
<keyword evidence="1" id="KW-0472">Membrane</keyword>